<name>A0ABU7DET4_9TELE</name>
<dbReference type="GO" id="GO:0016301">
    <property type="term" value="F:kinase activity"/>
    <property type="evidence" value="ECO:0007669"/>
    <property type="project" value="UniProtKB-KW"/>
</dbReference>
<dbReference type="EMBL" id="JAHUTJ010019961">
    <property type="protein sequence ID" value="MED6272203.1"/>
    <property type="molecule type" value="Genomic_DNA"/>
</dbReference>
<proteinExistence type="predicted"/>
<feature type="region of interest" description="Disordered" evidence="1">
    <location>
        <begin position="181"/>
        <end position="205"/>
    </location>
</feature>
<evidence type="ECO:0000256" key="1">
    <source>
        <dbReference type="SAM" id="MobiDB-lite"/>
    </source>
</evidence>
<organism evidence="2 3">
    <name type="scientific">Characodon lateralis</name>
    <dbReference type="NCBI Taxonomy" id="208331"/>
    <lineage>
        <taxon>Eukaryota</taxon>
        <taxon>Metazoa</taxon>
        <taxon>Chordata</taxon>
        <taxon>Craniata</taxon>
        <taxon>Vertebrata</taxon>
        <taxon>Euteleostomi</taxon>
        <taxon>Actinopterygii</taxon>
        <taxon>Neopterygii</taxon>
        <taxon>Teleostei</taxon>
        <taxon>Neoteleostei</taxon>
        <taxon>Acanthomorphata</taxon>
        <taxon>Ovalentaria</taxon>
        <taxon>Atherinomorphae</taxon>
        <taxon>Cyprinodontiformes</taxon>
        <taxon>Goodeidae</taxon>
        <taxon>Characodon</taxon>
    </lineage>
</organism>
<gene>
    <name evidence="2" type="primary">BRSK2_5</name>
    <name evidence="2" type="ORF">CHARACLAT_027764</name>
</gene>
<evidence type="ECO:0000313" key="3">
    <source>
        <dbReference type="Proteomes" id="UP001352852"/>
    </source>
</evidence>
<accession>A0ABU7DET4</accession>
<reference evidence="2 3" key="1">
    <citation type="submission" date="2021-06" db="EMBL/GenBank/DDBJ databases">
        <authorList>
            <person name="Palmer J.M."/>
        </authorList>
    </citation>
    <scope>NUCLEOTIDE SEQUENCE [LARGE SCALE GENOMIC DNA]</scope>
    <source>
        <strain evidence="2 3">CL_MEX2019</strain>
        <tissue evidence="2">Muscle</tissue>
    </source>
</reference>
<comment type="caution">
    <text evidence="2">The sequence shown here is derived from an EMBL/GenBank/DDBJ whole genome shotgun (WGS) entry which is preliminary data.</text>
</comment>
<sequence>LAKKSWFGNFINLEKEEQIFIVIKDKPLSSIKADIVQAFLSIPSLSHSVISQTSFRAEYKSTAGPTVFQKPVKFQVDITYTESTAATKENGIYSVTFTLLSGPSRRFKRVVETIQSQLLSTHDQPGVQQLSVFRLSGTGSWGQQTQQRRPDVPLPRHLLQREPKAFPGQPRNIVPLVYPGPSPGPPPGGTCLEHLPRKVSRRHPI</sequence>
<protein>
    <submittedName>
        <fullName evidence="2">Serine/threonine-protein kinase brsk2</fullName>
    </submittedName>
</protein>
<dbReference type="Proteomes" id="UP001352852">
    <property type="component" value="Unassembled WGS sequence"/>
</dbReference>
<dbReference type="Pfam" id="PF21122">
    <property type="entry name" value="KA1_BRSK"/>
    <property type="match status" value="1"/>
</dbReference>
<keyword evidence="2" id="KW-0808">Transferase</keyword>
<keyword evidence="2" id="KW-0418">Kinase</keyword>
<evidence type="ECO:0000313" key="2">
    <source>
        <dbReference type="EMBL" id="MED6272203.1"/>
    </source>
</evidence>
<keyword evidence="3" id="KW-1185">Reference proteome</keyword>
<feature type="non-terminal residue" evidence="2">
    <location>
        <position position="1"/>
    </location>
</feature>